<comment type="similarity">
    <text evidence="3">Belongs to the long-chain O-acyltransferase family.</text>
</comment>
<evidence type="ECO:0000313" key="14">
    <source>
        <dbReference type="Proteomes" id="UP000613768"/>
    </source>
</evidence>
<evidence type="ECO:0000259" key="12">
    <source>
        <dbReference type="Pfam" id="PF06974"/>
    </source>
</evidence>
<proteinExistence type="inferred from homology"/>
<dbReference type="EMBL" id="JACYTR010000008">
    <property type="protein sequence ID" value="MBD8525363.1"/>
    <property type="molecule type" value="Genomic_DNA"/>
</dbReference>
<feature type="domain" description="O-acyltransferase WSD1-like N-terminal" evidence="11">
    <location>
        <begin position="14"/>
        <end position="276"/>
    </location>
</feature>
<evidence type="ECO:0000256" key="10">
    <source>
        <dbReference type="ARBA" id="ARBA00048109"/>
    </source>
</evidence>
<evidence type="ECO:0000259" key="11">
    <source>
        <dbReference type="Pfam" id="PF03007"/>
    </source>
</evidence>
<dbReference type="NCBIfam" id="TIGR02946">
    <property type="entry name" value="acyl_WS_DGAT"/>
    <property type="match status" value="1"/>
</dbReference>
<keyword evidence="7" id="KW-0319">Glycerol metabolism</keyword>
<evidence type="ECO:0000313" key="13">
    <source>
        <dbReference type="EMBL" id="MBD8525363.1"/>
    </source>
</evidence>
<gene>
    <name evidence="13" type="ORF">IFO71_06365</name>
</gene>
<dbReference type="GO" id="GO:0019432">
    <property type="term" value="P:triglyceride biosynthetic process"/>
    <property type="evidence" value="ECO:0007669"/>
    <property type="project" value="TreeGrafter"/>
</dbReference>
<keyword evidence="8" id="KW-0443">Lipid metabolism</keyword>
<dbReference type="EC" id="2.3.1.20" evidence="4"/>
<comment type="pathway">
    <text evidence="1">Glycerolipid metabolism; triacylglycerol biosynthesis.</text>
</comment>
<name>A0AAW3ZGY1_9GAMM</name>
<keyword evidence="5" id="KW-0444">Lipid biosynthesis</keyword>
<protein>
    <recommendedName>
        <fullName evidence="4">diacylglycerol O-acyltransferase</fullName>
        <ecNumber evidence="4">2.3.1.20</ecNumber>
    </recommendedName>
</protein>
<accession>A0AAW3ZGY1</accession>
<comment type="caution">
    <text evidence="13">The sequence shown here is derived from an EMBL/GenBank/DDBJ whole genome shotgun (WGS) entry which is preliminary data.</text>
</comment>
<dbReference type="Pfam" id="PF03007">
    <property type="entry name" value="WS_DGAT_cat"/>
    <property type="match status" value="1"/>
</dbReference>
<dbReference type="InterPro" id="IPR045034">
    <property type="entry name" value="O-acyltransferase_WSD1-like"/>
</dbReference>
<dbReference type="GO" id="GO:0006071">
    <property type="term" value="P:glycerol metabolic process"/>
    <property type="evidence" value="ECO:0007669"/>
    <property type="project" value="UniProtKB-KW"/>
</dbReference>
<dbReference type="RefSeq" id="WP_192028704.1">
    <property type="nucleotide sequence ID" value="NZ_JACYTR010000008.1"/>
</dbReference>
<evidence type="ECO:0000256" key="1">
    <source>
        <dbReference type="ARBA" id="ARBA00004771"/>
    </source>
</evidence>
<dbReference type="AlphaFoldDB" id="A0AAW3ZGY1"/>
<dbReference type="Proteomes" id="UP000613768">
    <property type="component" value="Unassembled WGS sequence"/>
</dbReference>
<keyword evidence="14" id="KW-1185">Reference proteome</keyword>
<dbReference type="Gene3D" id="3.30.559.10">
    <property type="entry name" value="Chloramphenicol acetyltransferase-like domain"/>
    <property type="match status" value="1"/>
</dbReference>
<dbReference type="Pfam" id="PF06974">
    <property type="entry name" value="WS_DGAT_C"/>
    <property type="match status" value="1"/>
</dbReference>
<reference evidence="13 14" key="1">
    <citation type="submission" date="2020-09" db="EMBL/GenBank/DDBJ databases">
        <title>Pseudoxanthomonas sp. CAU 1598 isolated from sand of Yaerae Beach.</title>
        <authorList>
            <person name="Kim W."/>
        </authorList>
    </citation>
    <scope>NUCLEOTIDE SEQUENCE [LARGE SCALE GENOMIC DNA]</scope>
    <source>
        <strain evidence="13 14">CAU 1598</strain>
    </source>
</reference>
<dbReference type="GO" id="GO:0004144">
    <property type="term" value="F:diacylglycerol O-acyltransferase activity"/>
    <property type="evidence" value="ECO:0007669"/>
    <property type="project" value="UniProtKB-EC"/>
</dbReference>
<dbReference type="InterPro" id="IPR009721">
    <property type="entry name" value="O-acyltransferase_WSD1_C"/>
</dbReference>
<evidence type="ECO:0000256" key="5">
    <source>
        <dbReference type="ARBA" id="ARBA00022516"/>
    </source>
</evidence>
<evidence type="ECO:0000256" key="8">
    <source>
        <dbReference type="ARBA" id="ARBA00023098"/>
    </source>
</evidence>
<evidence type="ECO:0000256" key="4">
    <source>
        <dbReference type="ARBA" id="ARBA00013244"/>
    </source>
</evidence>
<evidence type="ECO:0000256" key="9">
    <source>
        <dbReference type="ARBA" id="ARBA00023315"/>
    </source>
</evidence>
<organism evidence="13 14">
    <name type="scientific">Pseudomarimonas arenosa</name>
    <dbReference type="NCBI Taxonomy" id="2774145"/>
    <lineage>
        <taxon>Bacteria</taxon>
        <taxon>Pseudomonadati</taxon>
        <taxon>Pseudomonadota</taxon>
        <taxon>Gammaproteobacteria</taxon>
        <taxon>Lysobacterales</taxon>
        <taxon>Lysobacteraceae</taxon>
        <taxon>Pseudomarimonas</taxon>
    </lineage>
</organism>
<comment type="catalytic activity">
    <reaction evidence="10">
        <text>an acyl-CoA + a 1,2-diacyl-sn-glycerol = a triacyl-sn-glycerol + CoA</text>
        <dbReference type="Rhea" id="RHEA:10868"/>
        <dbReference type="ChEBI" id="CHEBI:17815"/>
        <dbReference type="ChEBI" id="CHEBI:57287"/>
        <dbReference type="ChEBI" id="CHEBI:58342"/>
        <dbReference type="ChEBI" id="CHEBI:64615"/>
        <dbReference type="EC" id="2.3.1.20"/>
    </reaction>
</comment>
<feature type="domain" description="O-acyltransferase WSD1 C-terminal" evidence="12">
    <location>
        <begin position="319"/>
        <end position="460"/>
    </location>
</feature>
<evidence type="ECO:0000256" key="7">
    <source>
        <dbReference type="ARBA" id="ARBA00022798"/>
    </source>
</evidence>
<evidence type="ECO:0000256" key="3">
    <source>
        <dbReference type="ARBA" id="ARBA00009587"/>
    </source>
</evidence>
<keyword evidence="6" id="KW-0808">Transferase</keyword>
<sequence length="489" mass="53865">MNLMGWATTQGEAMSNVDTAWLRMEKPGNLMMITGVLRLATPLRYKRLVDLLEQRFLAYPRFRQRAVDGPEGAHWENDAEFDITRHVTRLKLPGRADEAALQDAVSELASTPLSGDHPLWQFDLIERFEGGSVVVCRIHHCYADGMALVQVMLSLTDSSPDAKREQHWLEEEARAEPSAQSLPPVLQRLDKAIKFGTRTLGKWLEAWKEPGATAHLTHEAVAFAQELVHAIGLSDDDVTSLKGALSEEKRCAWAVPLELDEVKAVSRGFGCTVNDLLLACAAGAIRQVLLDNGEPVDGLTLRATVPVNLRPRAHARRLGNHFGLVFLDLPVGEACPPARVRAVGAAMRELKNSRQAAVSYGLLGVLGMAPTSVQRHALDLLSRKATLVATNVPGPKQPLYLAGVEVSRMMFWVPQTGSIGLGISLLSYAGKVYFGLIADRARLHDPDRVARAFNQEFEHMLTLVLLSDWEKAPDEFADDAWAWLGEGCR</sequence>
<evidence type="ECO:0000256" key="2">
    <source>
        <dbReference type="ARBA" id="ARBA00005189"/>
    </source>
</evidence>
<dbReference type="GO" id="GO:0005886">
    <property type="term" value="C:plasma membrane"/>
    <property type="evidence" value="ECO:0007669"/>
    <property type="project" value="TreeGrafter"/>
</dbReference>
<dbReference type="PANTHER" id="PTHR31650">
    <property type="entry name" value="O-ACYLTRANSFERASE (WSD1-LIKE) FAMILY PROTEIN"/>
    <property type="match status" value="1"/>
</dbReference>
<dbReference type="InterPro" id="IPR023213">
    <property type="entry name" value="CAT-like_dom_sf"/>
</dbReference>
<evidence type="ECO:0000256" key="6">
    <source>
        <dbReference type="ARBA" id="ARBA00022679"/>
    </source>
</evidence>
<dbReference type="InterPro" id="IPR014292">
    <property type="entry name" value="Acyl_transf_WS/DGAT"/>
</dbReference>
<keyword evidence="9" id="KW-0012">Acyltransferase</keyword>
<dbReference type="InterPro" id="IPR004255">
    <property type="entry name" value="O-acyltransferase_WSD1_N"/>
</dbReference>
<comment type="pathway">
    <text evidence="2">Lipid metabolism.</text>
</comment>
<dbReference type="SUPFAM" id="SSF52777">
    <property type="entry name" value="CoA-dependent acyltransferases"/>
    <property type="match status" value="2"/>
</dbReference>
<dbReference type="PANTHER" id="PTHR31650:SF1">
    <property type="entry name" value="WAX ESTER SYNTHASE_DIACYLGLYCEROL ACYLTRANSFERASE 4-RELATED"/>
    <property type="match status" value="1"/>
</dbReference>